<dbReference type="EMBL" id="GBRH01235760">
    <property type="protein sequence ID" value="JAD62135.1"/>
    <property type="molecule type" value="Transcribed_RNA"/>
</dbReference>
<sequence>MLRPQISDEGIIPSSCFKKEKNSSSEGVAILPRRASIFWFRRSNGCASNLETHL</sequence>
<proteinExistence type="predicted"/>
<reference evidence="1" key="1">
    <citation type="submission" date="2014-09" db="EMBL/GenBank/DDBJ databases">
        <authorList>
            <person name="Magalhaes I.L.F."/>
            <person name="Oliveira U."/>
            <person name="Santos F.R."/>
            <person name="Vidigal T.H.D.A."/>
            <person name="Brescovit A.D."/>
            <person name="Santos A.J."/>
        </authorList>
    </citation>
    <scope>NUCLEOTIDE SEQUENCE</scope>
    <source>
        <tissue evidence="1">Shoot tissue taken approximately 20 cm above the soil surface</tissue>
    </source>
</reference>
<reference evidence="1" key="2">
    <citation type="journal article" date="2015" name="Data Brief">
        <title>Shoot transcriptome of the giant reed, Arundo donax.</title>
        <authorList>
            <person name="Barrero R.A."/>
            <person name="Guerrero F.D."/>
            <person name="Moolhuijzen P."/>
            <person name="Goolsby J.A."/>
            <person name="Tidwell J."/>
            <person name="Bellgard S.E."/>
            <person name="Bellgard M.I."/>
        </authorList>
    </citation>
    <scope>NUCLEOTIDE SEQUENCE</scope>
    <source>
        <tissue evidence="1">Shoot tissue taken approximately 20 cm above the soil surface</tissue>
    </source>
</reference>
<dbReference type="AlphaFoldDB" id="A0A0A9BLR3"/>
<evidence type="ECO:0000313" key="1">
    <source>
        <dbReference type="EMBL" id="JAD62135.1"/>
    </source>
</evidence>
<name>A0A0A9BLR3_ARUDO</name>
<organism evidence="1">
    <name type="scientific">Arundo donax</name>
    <name type="common">Giant reed</name>
    <name type="synonym">Donax arundinaceus</name>
    <dbReference type="NCBI Taxonomy" id="35708"/>
    <lineage>
        <taxon>Eukaryota</taxon>
        <taxon>Viridiplantae</taxon>
        <taxon>Streptophyta</taxon>
        <taxon>Embryophyta</taxon>
        <taxon>Tracheophyta</taxon>
        <taxon>Spermatophyta</taxon>
        <taxon>Magnoliopsida</taxon>
        <taxon>Liliopsida</taxon>
        <taxon>Poales</taxon>
        <taxon>Poaceae</taxon>
        <taxon>PACMAD clade</taxon>
        <taxon>Arundinoideae</taxon>
        <taxon>Arundineae</taxon>
        <taxon>Arundo</taxon>
    </lineage>
</organism>
<accession>A0A0A9BLR3</accession>
<protein>
    <submittedName>
        <fullName evidence="1">Uncharacterized protein</fullName>
    </submittedName>
</protein>